<dbReference type="InterPro" id="IPR041966">
    <property type="entry name" value="LOTUS-like"/>
</dbReference>
<feature type="domain" description="HTH OST-type" evidence="2">
    <location>
        <begin position="6"/>
        <end position="79"/>
    </location>
</feature>
<dbReference type="OrthoDB" id="10052065at2759"/>
<proteinExistence type="predicted"/>
<evidence type="ECO:0000259" key="2">
    <source>
        <dbReference type="PROSITE" id="PS51644"/>
    </source>
</evidence>
<keyword evidence="1" id="KW-0221">Differentiation</keyword>
<name>A0A3N0Y447_ANAGA</name>
<reference evidence="3 4" key="1">
    <citation type="submission" date="2018-10" db="EMBL/GenBank/DDBJ databases">
        <title>Genome assembly for a Yunnan-Guizhou Plateau 3E fish, Anabarilius grahami (Regan), and its evolutionary and genetic applications.</title>
        <authorList>
            <person name="Jiang W."/>
        </authorList>
    </citation>
    <scope>NUCLEOTIDE SEQUENCE [LARGE SCALE GENOMIC DNA]</scope>
    <source>
        <strain evidence="3">AG-KIZ</strain>
        <tissue evidence="3">Muscle</tissue>
    </source>
</reference>
<evidence type="ECO:0000256" key="1">
    <source>
        <dbReference type="ARBA" id="ARBA00022782"/>
    </source>
</evidence>
<dbReference type="Pfam" id="PF12872">
    <property type="entry name" value="OST-HTH"/>
    <property type="match status" value="2"/>
</dbReference>
<sequence>MTQDQLLTGLKKDVRSLLVSAKRGLTPEQLKRDYQTMLGFPIPLRLLGFRTVLDMVKEMPDVVHLEYHLDGSIILKAIGDESTKGIEELVSKQRDHKPKVSNRRGNLVNFHTSYPRHQPVILPRRGQAKPALPAQLRSQLKQLLSHGPVRLSELESRYTAQFGKPLQITQYGFYSISEMLAAATDFIIMQQSRTGSQLLLKSSVMPQNLMLSLSKKCVPVYPVQPPVSHLIMHFFSSPVRVGQGPNSPFRQHTSPLALRPAARLSAGANILHWRSNHIV</sequence>
<keyword evidence="4" id="KW-1185">Reference proteome</keyword>
<gene>
    <name evidence="3" type="ORF">DPX16_9865</name>
</gene>
<dbReference type="Gene3D" id="3.30.420.610">
    <property type="entry name" value="LOTUS domain-like"/>
    <property type="match status" value="2"/>
</dbReference>
<dbReference type="PROSITE" id="PS51644">
    <property type="entry name" value="HTH_OST"/>
    <property type="match status" value="2"/>
</dbReference>
<evidence type="ECO:0000313" key="4">
    <source>
        <dbReference type="Proteomes" id="UP000281406"/>
    </source>
</evidence>
<comment type="caution">
    <text evidence="3">The sequence shown here is derived from an EMBL/GenBank/DDBJ whole genome shotgun (WGS) entry which is preliminary data.</text>
</comment>
<dbReference type="EMBL" id="RJVU01053127">
    <property type="protein sequence ID" value="ROL40871.1"/>
    <property type="molecule type" value="Genomic_DNA"/>
</dbReference>
<dbReference type="AlphaFoldDB" id="A0A3N0Y447"/>
<evidence type="ECO:0000313" key="3">
    <source>
        <dbReference type="EMBL" id="ROL40871.1"/>
    </source>
</evidence>
<dbReference type="InterPro" id="IPR025605">
    <property type="entry name" value="OST-HTH/LOTUS_dom"/>
</dbReference>
<dbReference type="GO" id="GO:0007281">
    <property type="term" value="P:germ cell development"/>
    <property type="evidence" value="ECO:0007669"/>
    <property type="project" value="InterPro"/>
</dbReference>
<organism evidence="3 4">
    <name type="scientific">Anabarilius grahami</name>
    <name type="common">Kanglang fish</name>
    <name type="synonym">Barilius grahami</name>
    <dbReference type="NCBI Taxonomy" id="495550"/>
    <lineage>
        <taxon>Eukaryota</taxon>
        <taxon>Metazoa</taxon>
        <taxon>Chordata</taxon>
        <taxon>Craniata</taxon>
        <taxon>Vertebrata</taxon>
        <taxon>Euteleostomi</taxon>
        <taxon>Actinopterygii</taxon>
        <taxon>Neopterygii</taxon>
        <taxon>Teleostei</taxon>
        <taxon>Ostariophysi</taxon>
        <taxon>Cypriniformes</taxon>
        <taxon>Xenocyprididae</taxon>
        <taxon>Xenocypridinae</taxon>
        <taxon>Xenocypridinae incertae sedis</taxon>
        <taxon>Anabarilius</taxon>
    </lineage>
</organism>
<feature type="domain" description="HTH OST-type" evidence="2">
    <location>
        <begin position="128"/>
        <end position="204"/>
    </location>
</feature>
<dbReference type="CDD" id="cd09975">
    <property type="entry name" value="LOTUS_2_TDRD5"/>
    <property type="match status" value="1"/>
</dbReference>
<protein>
    <submittedName>
        <fullName evidence="3">Tudor domain-containing protein 5</fullName>
    </submittedName>
</protein>
<accession>A0A3N0Y447</accession>
<dbReference type="InterPro" id="IPR037982">
    <property type="entry name" value="TDRD5_LOTUS_2"/>
</dbReference>
<dbReference type="Proteomes" id="UP000281406">
    <property type="component" value="Unassembled WGS sequence"/>
</dbReference>